<gene>
    <name evidence="2" type="ORF">GCM10023198_14570</name>
</gene>
<feature type="compositionally biased region" description="Basic and acidic residues" evidence="1">
    <location>
        <begin position="8"/>
        <end position="24"/>
    </location>
</feature>
<dbReference type="EMBL" id="BAABHM010000007">
    <property type="protein sequence ID" value="GAA4695708.1"/>
    <property type="molecule type" value="Genomic_DNA"/>
</dbReference>
<keyword evidence="3" id="KW-1185">Reference proteome</keyword>
<sequence>MPQPHHRAPLDGRRRRGGGDDRAGRGRHGHTGAPAEGKAPASGTVPQGEPPQSGGGMPGDTAGDFSLAITGGEVTVDAGGDGTVDSDGGRGPGRHGPGTRP</sequence>
<proteinExistence type="predicted"/>
<feature type="compositionally biased region" description="Gly residues" evidence="1">
    <location>
        <begin position="89"/>
        <end position="101"/>
    </location>
</feature>
<protein>
    <submittedName>
        <fullName evidence="2">Uncharacterized protein</fullName>
    </submittedName>
</protein>
<dbReference type="RefSeq" id="WP_253870877.1">
    <property type="nucleotide sequence ID" value="NZ_BAABHM010000007.1"/>
</dbReference>
<evidence type="ECO:0000313" key="3">
    <source>
        <dbReference type="Proteomes" id="UP001500843"/>
    </source>
</evidence>
<organism evidence="2 3">
    <name type="scientific">Promicromonospora umidemergens</name>
    <dbReference type="NCBI Taxonomy" id="629679"/>
    <lineage>
        <taxon>Bacteria</taxon>
        <taxon>Bacillati</taxon>
        <taxon>Actinomycetota</taxon>
        <taxon>Actinomycetes</taxon>
        <taxon>Micrococcales</taxon>
        <taxon>Promicromonosporaceae</taxon>
        <taxon>Promicromonospora</taxon>
    </lineage>
</organism>
<comment type="caution">
    <text evidence="2">The sequence shown here is derived from an EMBL/GenBank/DDBJ whole genome shotgun (WGS) entry which is preliminary data.</text>
</comment>
<accession>A0ABP8WWI2</accession>
<evidence type="ECO:0000256" key="1">
    <source>
        <dbReference type="SAM" id="MobiDB-lite"/>
    </source>
</evidence>
<name>A0ABP8WWI2_9MICO</name>
<dbReference type="Proteomes" id="UP001500843">
    <property type="component" value="Unassembled WGS sequence"/>
</dbReference>
<feature type="region of interest" description="Disordered" evidence="1">
    <location>
        <begin position="1"/>
        <end position="101"/>
    </location>
</feature>
<evidence type="ECO:0000313" key="2">
    <source>
        <dbReference type="EMBL" id="GAA4695708.1"/>
    </source>
</evidence>
<reference evidence="3" key="1">
    <citation type="journal article" date="2019" name="Int. J. Syst. Evol. Microbiol.">
        <title>The Global Catalogue of Microorganisms (GCM) 10K type strain sequencing project: providing services to taxonomists for standard genome sequencing and annotation.</title>
        <authorList>
            <consortium name="The Broad Institute Genomics Platform"/>
            <consortium name="The Broad Institute Genome Sequencing Center for Infectious Disease"/>
            <person name="Wu L."/>
            <person name="Ma J."/>
        </authorList>
    </citation>
    <scope>NUCLEOTIDE SEQUENCE [LARGE SCALE GENOMIC DNA]</scope>
    <source>
        <strain evidence="3">JCM 17975</strain>
    </source>
</reference>